<proteinExistence type="inferred from homology"/>
<dbReference type="InterPro" id="IPR018510">
    <property type="entry name" value="DAP_epimerase_AS"/>
</dbReference>
<dbReference type="HAMAP" id="MF_00197">
    <property type="entry name" value="DAP_epimerase"/>
    <property type="match status" value="1"/>
</dbReference>
<keyword evidence="5 8" id="KW-0457">Lysine biosynthesis</keyword>
<evidence type="ECO:0000256" key="8">
    <source>
        <dbReference type="HAMAP-Rule" id="MF_00197"/>
    </source>
</evidence>
<feature type="binding site" evidence="8">
    <location>
        <begin position="201"/>
        <end position="202"/>
    </location>
    <ligand>
        <name>substrate</name>
    </ligand>
</feature>
<evidence type="ECO:0000313" key="10">
    <source>
        <dbReference type="EMBL" id="PHK98727.1"/>
    </source>
</evidence>
<comment type="function">
    <text evidence="8">Catalyzes the stereoinversion of LL-2,6-diaminopimelate (L,L-DAP) to meso-diaminopimelate (meso-DAP), a precursor of L-lysine and an essential component of the bacterial peptidoglycan.</text>
</comment>
<feature type="binding site" evidence="8">
    <location>
        <position position="67"/>
    </location>
    <ligand>
        <name>substrate</name>
    </ligand>
</feature>
<evidence type="ECO:0000256" key="4">
    <source>
        <dbReference type="ARBA" id="ARBA00022605"/>
    </source>
</evidence>
<feature type="active site" evidence="9">
    <location>
        <position position="76"/>
    </location>
</feature>
<evidence type="ECO:0000256" key="2">
    <source>
        <dbReference type="ARBA" id="ARBA00010219"/>
    </source>
</evidence>
<dbReference type="Proteomes" id="UP000226437">
    <property type="component" value="Unassembled WGS sequence"/>
</dbReference>
<comment type="subcellular location">
    <subcellularLocation>
        <location evidence="8">Cytoplasm</location>
    </subcellularLocation>
</comment>
<dbReference type="InterPro" id="IPR001653">
    <property type="entry name" value="DAP_epimerase_DapF"/>
</dbReference>
<name>A0A2G0CFN0_9BACT</name>
<feature type="binding site" evidence="8">
    <location>
        <begin position="190"/>
        <end position="191"/>
    </location>
    <ligand>
        <name>substrate</name>
    </ligand>
</feature>
<dbReference type="Pfam" id="PF01678">
    <property type="entry name" value="DAP_epimerase"/>
    <property type="match status" value="2"/>
</dbReference>
<dbReference type="PANTHER" id="PTHR31689:SF0">
    <property type="entry name" value="DIAMINOPIMELATE EPIMERASE"/>
    <property type="match status" value="1"/>
</dbReference>
<protein>
    <recommendedName>
        <fullName evidence="3 8">Diaminopimelate epimerase</fullName>
        <shortName evidence="8">DAP epimerase</shortName>
        <ecNumber evidence="3 8">5.1.1.7</ecNumber>
    </recommendedName>
    <alternativeName>
        <fullName evidence="8">PLP-independent amino acid racemase</fullName>
    </alternativeName>
</protein>
<dbReference type="RefSeq" id="WP_099106337.1">
    <property type="nucleotide sequence ID" value="NZ_JAATJF010000001.1"/>
</dbReference>
<evidence type="ECO:0000256" key="9">
    <source>
        <dbReference type="PROSITE-ProRule" id="PRU10125"/>
    </source>
</evidence>
<dbReference type="EC" id="5.1.1.7" evidence="3 8"/>
<dbReference type="EMBL" id="PDLO01000003">
    <property type="protein sequence ID" value="PHK98727.1"/>
    <property type="molecule type" value="Genomic_DNA"/>
</dbReference>
<dbReference type="PANTHER" id="PTHR31689">
    <property type="entry name" value="DIAMINOPIMELATE EPIMERASE, CHLOROPLASTIC"/>
    <property type="match status" value="1"/>
</dbReference>
<sequence length="264" mass="28515">MDLTFYKYHGAGNDFILLDDRAGKLADRLSPTHVARLCDRHFGVGADGLMLLRPAPPEFDFEMVYFNADGSGSTLCGNGGRCIVRFAADLGIERDIYRFLASDGPHEATLTPAGDIALGMADVETIREVGADYEIDTGSPHYLRFVENLDTVDVVAEGRALRQSPPYRDKGINVNFVRQRPDGLDIATYERGVEDETLACGTGVTAAAIGSLMRRPNIPDGPFLVPVQARGGSLSVSGEKQNGRFTNLQLIGPATFVFTGTISL</sequence>
<comment type="caution">
    <text evidence="8">Lacks conserved residue(s) required for the propagation of feature annotation.</text>
</comment>
<evidence type="ECO:0000313" key="11">
    <source>
        <dbReference type="Proteomes" id="UP000226437"/>
    </source>
</evidence>
<dbReference type="PROSITE" id="PS01326">
    <property type="entry name" value="DAP_EPIMERASE"/>
    <property type="match status" value="1"/>
</dbReference>
<comment type="catalytic activity">
    <reaction evidence="7 8">
        <text>(2S,6S)-2,6-diaminopimelate = meso-2,6-diaminopimelate</text>
        <dbReference type="Rhea" id="RHEA:15393"/>
        <dbReference type="ChEBI" id="CHEBI:57609"/>
        <dbReference type="ChEBI" id="CHEBI:57791"/>
        <dbReference type="EC" id="5.1.1.7"/>
    </reaction>
</comment>
<dbReference type="GO" id="GO:0008837">
    <property type="term" value="F:diaminopimelate epimerase activity"/>
    <property type="evidence" value="ECO:0007669"/>
    <property type="project" value="UniProtKB-UniRule"/>
</dbReference>
<dbReference type="GO" id="GO:0005829">
    <property type="term" value="C:cytosol"/>
    <property type="evidence" value="ECO:0007669"/>
    <property type="project" value="TreeGrafter"/>
</dbReference>
<comment type="subunit">
    <text evidence="8">Homodimer.</text>
</comment>
<dbReference type="GO" id="GO:0009089">
    <property type="term" value="P:lysine biosynthetic process via diaminopimelate"/>
    <property type="evidence" value="ECO:0007669"/>
    <property type="project" value="UniProtKB-UniRule"/>
</dbReference>
<organism evidence="10 11">
    <name type="scientific">Neolewinella marina</name>
    <dbReference type="NCBI Taxonomy" id="438751"/>
    <lineage>
        <taxon>Bacteria</taxon>
        <taxon>Pseudomonadati</taxon>
        <taxon>Bacteroidota</taxon>
        <taxon>Saprospiria</taxon>
        <taxon>Saprospirales</taxon>
        <taxon>Lewinellaceae</taxon>
        <taxon>Neolewinella</taxon>
    </lineage>
</organism>
<keyword evidence="11" id="KW-1185">Reference proteome</keyword>
<accession>A0A2G0CFN0</accession>
<feature type="binding site" evidence="8">
    <location>
        <position position="173"/>
    </location>
    <ligand>
        <name>substrate</name>
    </ligand>
</feature>
<gene>
    <name evidence="8 10" type="primary">dapF</name>
    <name evidence="10" type="ORF">CGL56_09680</name>
</gene>
<feature type="binding site" evidence="8">
    <location>
        <position position="13"/>
    </location>
    <ligand>
        <name>substrate</name>
    </ligand>
</feature>
<keyword evidence="6 8" id="KW-0413">Isomerase</keyword>
<dbReference type="NCBIfam" id="TIGR00652">
    <property type="entry name" value="DapF"/>
    <property type="match status" value="1"/>
</dbReference>
<dbReference type="OrthoDB" id="9805408at2"/>
<evidence type="ECO:0000256" key="5">
    <source>
        <dbReference type="ARBA" id="ARBA00023154"/>
    </source>
</evidence>
<dbReference type="SUPFAM" id="SSF54506">
    <property type="entry name" value="Diaminopimelate epimerase-like"/>
    <property type="match status" value="2"/>
</dbReference>
<evidence type="ECO:0000256" key="7">
    <source>
        <dbReference type="ARBA" id="ARBA00051712"/>
    </source>
</evidence>
<dbReference type="UniPathway" id="UPA00034">
    <property type="reaction ID" value="UER00025"/>
</dbReference>
<reference evidence="10 11" key="1">
    <citation type="submission" date="2017-10" db="EMBL/GenBank/DDBJ databases">
        <title>The draft genome sequence of Lewinella marina KCTC 32374.</title>
        <authorList>
            <person name="Wang K."/>
        </authorList>
    </citation>
    <scope>NUCLEOTIDE SEQUENCE [LARGE SCALE GENOMIC DNA]</scope>
    <source>
        <strain evidence="10 11">MKG-38</strain>
    </source>
</reference>
<evidence type="ECO:0000256" key="6">
    <source>
        <dbReference type="ARBA" id="ARBA00023235"/>
    </source>
</evidence>
<comment type="caution">
    <text evidence="10">The sequence shown here is derived from an EMBL/GenBank/DDBJ whole genome shotgun (WGS) entry which is preliminary data.</text>
</comment>
<dbReference type="Gene3D" id="3.10.310.10">
    <property type="entry name" value="Diaminopimelate Epimerase, Chain A, domain 1"/>
    <property type="match status" value="2"/>
</dbReference>
<dbReference type="AlphaFoldDB" id="A0A2G0CFN0"/>
<feature type="active site" description="Proton donor" evidence="8">
    <location>
        <position position="76"/>
    </location>
</feature>
<feature type="site" description="Could be important to modulate the pK values of the two catalytic cysteine residues" evidence="8">
    <location>
        <position position="141"/>
    </location>
</feature>
<evidence type="ECO:0000256" key="3">
    <source>
        <dbReference type="ARBA" id="ARBA00013080"/>
    </source>
</evidence>
<feature type="active site" description="Proton acceptor" evidence="8">
    <location>
        <position position="200"/>
    </location>
</feature>
<comment type="pathway">
    <text evidence="1 8">Amino-acid biosynthesis; L-lysine biosynthesis via DAP pathway; DL-2,6-diaminopimelate from LL-2,6-diaminopimelate: step 1/1.</text>
</comment>
<feature type="binding site" evidence="8">
    <location>
        <begin position="77"/>
        <end position="78"/>
    </location>
    <ligand>
        <name>substrate</name>
    </ligand>
</feature>
<evidence type="ECO:0000256" key="1">
    <source>
        <dbReference type="ARBA" id="ARBA00005196"/>
    </source>
</evidence>
<keyword evidence="8" id="KW-0963">Cytoplasm</keyword>
<comment type="similarity">
    <text evidence="2 8">Belongs to the diaminopimelate epimerase family.</text>
</comment>
<feature type="site" description="Could be important to modulate the pK values of the two catalytic cysteine residues" evidence="8">
    <location>
        <position position="190"/>
    </location>
</feature>
<keyword evidence="4 8" id="KW-0028">Amino-acid biosynthesis</keyword>